<evidence type="ECO:0000313" key="2">
    <source>
        <dbReference type="EMBL" id="KAJ4259542.1"/>
    </source>
</evidence>
<dbReference type="GO" id="GO:0016616">
    <property type="term" value="F:oxidoreductase activity, acting on the CH-OH group of donors, NAD or NADP as acceptor"/>
    <property type="evidence" value="ECO:0007669"/>
    <property type="project" value="TreeGrafter"/>
</dbReference>
<dbReference type="Proteomes" id="UP001152049">
    <property type="component" value="Unassembled WGS sequence"/>
</dbReference>
<accession>A0A9W8RZE5</accession>
<dbReference type="OrthoDB" id="1933717at2759"/>
<dbReference type="PRINTS" id="PR00081">
    <property type="entry name" value="GDHRDH"/>
</dbReference>
<dbReference type="GO" id="GO:0006633">
    <property type="term" value="P:fatty acid biosynthetic process"/>
    <property type="evidence" value="ECO:0007669"/>
    <property type="project" value="TreeGrafter"/>
</dbReference>
<dbReference type="SUPFAM" id="SSF51735">
    <property type="entry name" value="NAD(P)-binding Rossmann-fold domains"/>
    <property type="match status" value="1"/>
</dbReference>
<dbReference type="Gene3D" id="3.40.50.720">
    <property type="entry name" value="NAD(P)-binding Rossmann-like Domain"/>
    <property type="match status" value="1"/>
</dbReference>
<evidence type="ECO:0008006" key="4">
    <source>
        <dbReference type="Google" id="ProtNLM"/>
    </source>
</evidence>
<evidence type="ECO:0000313" key="3">
    <source>
        <dbReference type="Proteomes" id="UP001152049"/>
    </source>
</evidence>
<name>A0A9W8RZE5_9HYPO</name>
<dbReference type="EMBL" id="JAOQAZ010000014">
    <property type="protein sequence ID" value="KAJ4259542.1"/>
    <property type="molecule type" value="Genomic_DNA"/>
</dbReference>
<reference evidence="2" key="1">
    <citation type="submission" date="2022-09" db="EMBL/GenBank/DDBJ databases">
        <title>Fusarium specimens isolated from Avocado Roots.</title>
        <authorList>
            <person name="Stajich J."/>
            <person name="Roper C."/>
            <person name="Heimlech-Rivalta G."/>
        </authorList>
    </citation>
    <scope>NUCLEOTIDE SEQUENCE</scope>
    <source>
        <strain evidence="2">CF00136</strain>
    </source>
</reference>
<dbReference type="PANTHER" id="PTHR42760:SF122">
    <property type="entry name" value="NAD(P)-BINDING PROTEIN"/>
    <property type="match status" value="1"/>
</dbReference>
<evidence type="ECO:0000256" key="1">
    <source>
        <dbReference type="ARBA" id="ARBA00006484"/>
    </source>
</evidence>
<dbReference type="GO" id="GO:0048038">
    <property type="term" value="F:quinone binding"/>
    <property type="evidence" value="ECO:0007669"/>
    <property type="project" value="TreeGrafter"/>
</dbReference>
<dbReference type="InterPro" id="IPR002347">
    <property type="entry name" value="SDR_fam"/>
</dbReference>
<gene>
    <name evidence="2" type="ORF">NW762_007471</name>
</gene>
<dbReference type="Pfam" id="PF00106">
    <property type="entry name" value="adh_short"/>
    <property type="match status" value="1"/>
</dbReference>
<organism evidence="2 3">
    <name type="scientific">Fusarium torreyae</name>
    <dbReference type="NCBI Taxonomy" id="1237075"/>
    <lineage>
        <taxon>Eukaryota</taxon>
        <taxon>Fungi</taxon>
        <taxon>Dikarya</taxon>
        <taxon>Ascomycota</taxon>
        <taxon>Pezizomycotina</taxon>
        <taxon>Sordariomycetes</taxon>
        <taxon>Hypocreomycetidae</taxon>
        <taxon>Hypocreales</taxon>
        <taxon>Nectriaceae</taxon>
        <taxon>Fusarium</taxon>
    </lineage>
</organism>
<dbReference type="InterPro" id="IPR036291">
    <property type="entry name" value="NAD(P)-bd_dom_sf"/>
</dbReference>
<dbReference type="AlphaFoldDB" id="A0A9W8RZE5"/>
<keyword evidence="3" id="KW-1185">Reference proteome</keyword>
<sequence>MAGYVSFTKTWHNKPYASISPKRPELSAAGKFVVITGGGTGIGKSTAIAFAQAGAKTIAIIGRRLEKLEIAASEIAASASGGNTEVIFESADISQRASLDTAVTSLIKKAGGAKVDILVSNAGVSTDIGTVIGFDEGEFRRGLELNVIGAFNTLQSFAPVLASNAYIFNTSSGMAHIKPVPAFWAYSAMKATVIKLFEYIQDEHPEFGAIGQDDPALAVQFLVWLAAPEARFLKGKFVWVNWDVDELKARADEIKDSLLFRVVLNGVAM</sequence>
<comment type="similarity">
    <text evidence="1">Belongs to the short-chain dehydrogenases/reductases (SDR) family.</text>
</comment>
<proteinExistence type="inferred from homology"/>
<dbReference type="PANTHER" id="PTHR42760">
    <property type="entry name" value="SHORT-CHAIN DEHYDROGENASES/REDUCTASES FAMILY MEMBER"/>
    <property type="match status" value="1"/>
</dbReference>
<comment type="caution">
    <text evidence="2">The sequence shown here is derived from an EMBL/GenBank/DDBJ whole genome shotgun (WGS) entry which is preliminary data.</text>
</comment>
<dbReference type="CDD" id="cd05233">
    <property type="entry name" value="SDR_c"/>
    <property type="match status" value="1"/>
</dbReference>
<protein>
    <recommendedName>
        <fullName evidence="4">Reductase</fullName>
    </recommendedName>
</protein>